<keyword evidence="2" id="KW-1185">Reference proteome</keyword>
<evidence type="ECO:0000313" key="2">
    <source>
        <dbReference type="Proteomes" id="UP001060085"/>
    </source>
</evidence>
<name>A0ACC0CG11_CATRO</name>
<accession>A0ACC0CG11</accession>
<reference evidence="2" key="1">
    <citation type="journal article" date="2023" name="Nat. Plants">
        <title>Single-cell RNA sequencing provides a high-resolution roadmap for understanding the multicellular compartmentation of specialized metabolism.</title>
        <authorList>
            <person name="Sun S."/>
            <person name="Shen X."/>
            <person name="Li Y."/>
            <person name="Li Y."/>
            <person name="Wang S."/>
            <person name="Li R."/>
            <person name="Zhang H."/>
            <person name="Shen G."/>
            <person name="Guo B."/>
            <person name="Wei J."/>
            <person name="Xu J."/>
            <person name="St-Pierre B."/>
            <person name="Chen S."/>
            <person name="Sun C."/>
        </authorList>
    </citation>
    <scope>NUCLEOTIDE SEQUENCE [LARGE SCALE GENOMIC DNA]</scope>
</reference>
<protein>
    <submittedName>
        <fullName evidence="1">Uncharacterized protein</fullName>
    </submittedName>
</protein>
<evidence type="ECO:0000313" key="1">
    <source>
        <dbReference type="EMBL" id="KAI5683696.1"/>
    </source>
</evidence>
<sequence>MASSVHAWDTWQWPTMCHSLPNPHVILPPCGCPIPFHMSYLAMSLPPLQRMLYMFTVETKNQFELLKGQTKLITEKMLNGLNQPPSHPDPSGFGHQEERTTQTFIKSNYFSNVSYVGFSTHPLTLKTKRLEH</sequence>
<dbReference type="Proteomes" id="UP001060085">
    <property type="component" value="Linkage Group LG01"/>
</dbReference>
<dbReference type="EMBL" id="CM044701">
    <property type="protein sequence ID" value="KAI5683696.1"/>
    <property type="molecule type" value="Genomic_DNA"/>
</dbReference>
<comment type="caution">
    <text evidence="1">The sequence shown here is derived from an EMBL/GenBank/DDBJ whole genome shotgun (WGS) entry which is preliminary data.</text>
</comment>
<gene>
    <name evidence="1" type="ORF">M9H77_04924</name>
</gene>
<proteinExistence type="predicted"/>
<organism evidence="1 2">
    <name type="scientific">Catharanthus roseus</name>
    <name type="common">Madagascar periwinkle</name>
    <name type="synonym">Vinca rosea</name>
    <dbReference type="NCBI Taxonomy" id="4058"/>
    <lineage>
        <taxon>Eukaryota</taxon>
        <taxon>Viridiplantae</taxon>
        <taxon>Streptophyta</taxon>
        <taxon>Embryophyta</taxon>
        <taxon>Tracheophyta</taxon>
        <taxon>Spermatophyta</taxon>
        <taxon>Magnoliopsida</taxon>
        <taxon>eudicotyledons</taxon>
        <taxon>Gunneridae</taxon>
        <taxon>Pentapetalae</taxon>
        <taxon>asterids</taxon>
        <taxon>lamiids</taxon>
        <taxon>Gentianales</taxon>
        <taxon>Apocynaceae</taxon>
        <taxon>Rauvolfioideae</taxon>
        <taxon>Vinceae</taxon>
        <taxon>Catharanthinae</taxon>
        <taxon>Catharanthus</taxon>
    </lineage>
</organism>